<dbReference type="EMBL" id="CP002599">
    <property type="protein sequence ID" value="AEA59582.1"/>
    <property type="molecule type" value="Genomic_DNA"/>
</dbReference>
<dbReference type="KEGG" id="bgd:bgla_1g08950"/>
<reference evidence="1 2" key="1">
    <citation type="journal article" date="2011" name="J. Bacteriol.">
        <title>Complete genome sequence of Burkholderia gladioli BSR3.</title>
        <authorList>
            <person name="Seo Y.S."/>
            <person name="Lim J."/>
            <person name="Choi B.S."/>
            <person name="Kim H."/>
            <person name="Goo E."/>
            <person name="Lee B."/>
            <person name="Lim J.S."/>
            <person name="Choi I.Y."/>
            <person name="Moon J.S."/>
            <person name="Kim J."/>
            <person name="Hwang I."/>
        </authorList>
    </citation>
    <scope>NUCLEOTIDE SEQUENCE [LARGE SCALE GENOMIC DNA]</scope>
    <source>
        <strain evidence="1 2">BSR3</strain>
    </source>
</reference>
<organism evidence="1 2">
    <name type="scientific">Burkholderia gladioli (strain BSR3)</name>
    <dbReference type="NCBI Taxonomy" id="999541"/>
    <lineage>
        <taxon>Bacteria</taxon>
        <taxon>Pseudomonadati</taxon>
        <taxon>Pseudomonadota</taxon>
        <taxon>Betaproteobacteria</taxon>
        <taxon>Burkholderiales</taxon>
        <taxon>Burkholderiaceae</taxon>
        <taxon>Burkholderia</taxon>
    </lineage>
</organism>
<sequence length="212" mass="24296">MGPSGFLFDIAVFNGAHIGNLTCYARIVSSDLAYARVKNIGGLPDGELVFRRKLRDGRRWLSVEESASCLSWHGMGASFNGDFPYRFNALFELGLVHELDLMRLYDIVGDFYDAFMERMQQIEEHEDLDDEDARVLIGGVRGMFTAMESILMLASDGSMWAAFIDGDVVRYMTNRPDWKEKLPQTIEHWRSRFAQIPISYHPVVKTVPRRFD</sequence>
<proteinExistence type="predicted"/>
<evidence type="ECO:0000313" key="2">
    <source>
        <dbReference type="Proteomes" id="UP000008316"/>
    </source>
</evidence>
<protein>
    <submittedName>
        <fullName evidence="1">Uncharacterized protein</fullName>
    </submittedName>
</protein>
<evidence type="ECO:0000313" key="1">
    <source>
        <dbReference type="EMBL" id="AEA59582.1"/>
    </source>
</evidence>
<dbReference type="AlphaFoldDB" id="F2LAT2"/>
<dbReference type="Proteomes" id="UP000008316">
    <property type="component" value="Chromosome 1"/>
</dbReference>
<gene>
    <name evidence="1" type="ordered locus">bgla_1g08950</name>
</gene>
<name>F2LAT2_BURGS</name>
<accession>F2LAT2</accession>
<dbReference type="HOGENOM" id="CLU_1297847_0_0_4"/>
<keyword evidence="2" id="KW-1185">Reference proteome</keyword>